<evidence type="ECO:0000313" key="3">
    <source>
        <dbReference type="EMBL" id="SDH58178.1"/>
    </source>
</evidence>
<dbReference type="GO" id="GO:0016798">
    <property type="term" value="F:hydrolase activity, acting on glycosyl bonds"/>
    <property type="evidence" value="ECO:0007669"/>
    <property type="project" value="UniProtKB-KW"/>
</dbReference>
<keyword evidence="2" id="KW-0326">Glycosidase</keyword>
<accession>A0A1G8DKM3</accession>
<dbReference type="Pfam" id="PF09992">
    <property type="entry name" value="NAGPA"/>
    <property type="match status" value="1"/>
</dbReference>
<dbReference type="RefSeq" id="WP_057897484.1">
    <property type="nucleotide sequence ID" value="NZ_CP080764.1"/>
</dbReference>
<dbReference type="InterPro" id="IPR018711">
    <property type="entry name" value="NAGPA"/>
</dbReference>
<proteinExistence type="predicted"/>
<protein>
    <submittedName>
        <fullName evidence="2">Phosphodiester glycosidase family protein</fullName>
    </submittedName>
</protein>
<dbReference type="EMBL" id="FNDE01000034">
    <property type="protein sequence ID" value="SDH58178.1"/>
    <property type="molecule type" value="Genomic_DNA"/>
</dbReference>
<dbReference type="EMBL" id="CP080764">
    <property type="protein sequence ID" value="QYY42529.1"/>
    <property type="molecule type" value="Genomic_DNA"/>
</dbReference>
<name>A0A1G8DKM3_ANETH</name>
<organism evidence="3 4">
    <name type="scientific">Aneurinibacillus thermoaerophilus</name>
    <dbReference type="NCBI Taxonomy" id="143495"/>
    <lineage>
        <taxon>Bacteria</taxon>
        <taxon>Bacillati</taxon>
        <taxon>Bacillota</taxon>
        <taxon>Bacilli</taxon>
        <taxon>Bacillales</taxon>
        <taxon>Paenibacillaceae</taxon>
        <taxon>Aneurinibacillus group</taxon>
        <taxon>Aneurinibacillus</taxon>
    </lineage>
</organism>
<dbReference type="PANTHER" id="PTHR40446:SF2">
    <property type="entry name" value="N-ACETYLGLUCOSAMINE-1-PHOSPHODIESTER ALPHA-N-ACETYLGLUCOSAMINIDASE"/>
    <property type="match status" value="1"/>
</dbReference>
<gene>
    <name evidence="2" type="ORF">K3F53_17095</name>
    <name evidence="3" type="ORF">SAMN04489735_103412</name>
</gene>
<evidence type="ECO:0000313" key="4">
    <source>
        <dbReference type="Proteomes" id="UP000198956"/>
    </source>
</evidence>
<evidence type="ECO:0000259" key="1">
    <source>
        <dbReference type="Pfam" id="PF09992"/>
    </source>
</evidence>
<reference evidence="2 5" key="2">
    <citation type="submission" date="2021-08" db="EMBL/GenBank/DDBJ databases">
        <title>Complete genome sequence of the strain Aneurinibacillus thermoaerophilus CCM 8960.</title>
        <authorList>
            <person name="Musilova J."/>
            <person name="Kourilova X."/>
            <person name="Pernicova I."/>
            <person name="Bezdicek M."/>
            <person name="Lengerova M."/>
            <person name="Obruca S."/>
            <person name="Sedlar K."/>
        </authorList>
    </citation>
    <scope>NUCLEOTIDE SEQUENCE [LARGE SCALE GENOMIC DNA]</scope>
    <source>
        <strain evidence="2 5">CCM 8960</strain>
    </source>
</reference>
<dbReference type="Proteomes" id="UP000826616">
    <property type="component" value="Chromosome"/>
</dbReference>
<dbReference type="AlphaFoldDB" id="A0A1G8DKM3"/>
<evidence type="ECO:0000313" key="2">
    <source>
        <dbReference type="EMBL" id="QYY42529.1"/>
    </source>
</evidence>
<dbReference type="Proteomes" id="UP000198956">
    <property type="component" value="Unassembled WGS sequence"/>
</dbReference>
<feature type="domain" description="Phosphodiester glycosidase" evidence="1">
    <location>
        <begin position="51"/>
        <end position="211"/>
    </location>
</feature>
<keyword evidence="2" id="KW-0378">Hydrolase</keyword>
<reference evidence="3 4" key="1">
    <citation type="submission" date="2016-10" db="EMBL/GenBank/DDBJ databases">
        <authorList>
            <person name="de Groot N.N."/>
        </authorList>
    </citation>
    <scope>NUCLEOTIDE SEQUENCE [LARGE SCALE GENOMIC DNA]</scope>
    <source>
        <strain evidence="3 4">L 420-91</strain>
    </source>
</reference>
<dbReference type="OrthoDB" id="9809781at2"/>
<sequence>MKYWKEKAVHFVKVSRRTPIELLPCLPEGEWLTRMYDRLKKEGQEVPIILMNANFFHLDGGYSISGMKYSNGTTVDRSMGGFYLYRDVAGIVRIDTVKGRTIADFQEAHWAVESSPLLLPGLVASPHIETTIAAESHPRTAVGLTETDVIFAVTDGRPSGLTCRELAHILRQVGCHIALNLDGGRSSQLVIHGRQINRQWMRRKVFAALAVYEEKKG</sequence>
<evidence type="ECO:0000313" key="5">
    <source>
        <dbReference type="Proteomes" id="UP000826616"/>
    </source>
</evidence>
<keyword evidence="5" id="KW-1185">Reference proteome</keyword>
<dbReference type="GeneID" id="97143099"/>
<dbReference type="PANTHER" id="PTHR40446">
    <property type="entry name" value="N-ACETYLGLUCOSAMINE-1-PHOSPHODIESTER ALPHA-N-ACETYLGLUCOSAMINIDASE"/>
    <property type="match status" value="1"/>
</dbReference>